<keyword evidence="5" id="KW-1185">Reference proteome</keyword>
<evidence type="ECO:0000259" key="3">
    <source>
        <dbReference type="PROSITE" id="PS50280"/>
    </source>
</evidence>
<feature type="domain" description="SET" evidence="3">
    <location>
        <begin position="160"/>
        <end position="308"/>
    </location>
</feature>
<dbReference type="InterPro" id="IPR053185">
    <property type="entry name" value="SET_domain_protein"/>
</dbReference>
<proteinExistence type="predicted"/>
<dbReference type="EMBL" id="CAJVRM010000702">
    <property type="protein sequence ID" value="CAG8982947.1"/>
    <property type="molecule type" value="Genomic_DNA"/>
</dbReference>
<dbReference type="PROSITE" id="PS50280">
    <property type="entry name" value="SET"/>
    <property type="match status" value="1"/>
</dbReference>
<reference evidence="4" key="1">
    <citation type="submission" date="2021-07" db="EMBL/GenBank/DDBJ databases">
        <authorList>
            <person name="Durling M."/>
        </authorList>
    </citation>
    <scope>NUCLEOTIDE SEQUENCE</scope>
</reference>
<evidence type="ECO:0000313" key="4">
    <source>
        <dbReference type="EMBL" id="CAG8982947.1"/>
    </source>
</evidence>
<organism evidence="4 5">
    <name type="scientific">Hymenoscyphus albidus</name>
    <dbReference type="NCBI Taxonomy" id="595503"/>
    <lineage>
        <taxon>Eukaryota</taxon>
        <taxon>Fungi</taxon>
        <taxon>Dikarya</taxon>
        <taxon>Ascomycota</taxon>
        <taxon>Pezizomycotina</taxon>
        <taxon>Leotiomycetes</taxon>
        <taxon>Helotiales</taxon>
        <taxon>Helotiaceae</taxon>
        <taxon>Hymenoscyphus</taxon>
    </lineage>
</organism>
<dbReference type="SMART" id="SM00317">
    <property type="entry name" value="SET"/>
    <property type="match status" value="1"/>
</dbReference>
<evidence type="ECO:0000313" key="5">
    <source>
        <dbReference type="Proteomes" id="UP000701801"/>
    </source>
</evidence>
<evidence type="ECO:0000256" key="2">
    <source>
        <dbReference type="SAM" id="SignalP"/>
    </source>
</evidence>
<dbReference type="AlphaFoldDB" id="A0A9N9M070"/>
<keyword evidence="2" id="KW-0732">Signal</keyword>
<feature type="signal peptide" evidence="2">
    <location>
        <begin position="1"/>
        <end position="21"/>
    </location>
</feature>
<accession>A0A9N9M070</accession>
<dbReference type="PANTHER" id="PTHR47332:SF6">
    <property type="entry name" value="SET DOMAIN-CONTAINING PROTEIN"/>
    <property type="match status" value="1"/>
</dbReference>
<dbReference type="InterPro" id="IPR046341">
    <property type="entry name" value="SET_dom_sf"/>
</dbReference>
<protein>
    <recommendedName>
        <fullName evidence="3">SET domain-containing protein</fullName>
    </recommendedName>
</protein>
<feature type="region of interest" description="Disordered" evidence="1">
    <location>
        <begin position="66"/>
        <end position="87"/>
    </location>
</feature>
<dbReference type="CDD" id="cd20071">
    <property type="entry name" value="SET_SMYD"/>
    <property type="match status" value="1"/>
</dbReference>
<evidence type="ECO:0000256" key="1">
    <source>
        <dbReference type="SAM" id="MobiDB-lite"/>
    </source>
</evidence>
<gene>
    <name evidence="4" type="ORF">HYALB_00003525</name>
</gene>
<sequence>MFSNLLLTAISLTAFARVVTGTDPVVYISPASQWRLEKPNSSSDQTCTNSQRNIFSSLANGGIGEEGQDICPSHPRNSSSPFSEPQTPREIIPWYSAHQCALSPFEDQEYCIYHSPTFASFRSVVLISSPSVAPTIFNSSAFTAPLPENQPSLYPLPSTPPLFIEKDIPGRGKGLIANRTIARGELILLSRPVLIVSEETHDTLNKKDRLPFQREAVDMLGADAKRLFDGLAGHWGGDEVDDRIMTNAFGYTFGQEGKSFGVVVPEAARLNHACRPNARFAFEPDTLIHKVHAVRDIKFGEELTISYIDEKQAFEQRHSYIKSHWGFSCTCSHCTAPRAQKDASDARTQQIIHLRKQLLNFIPHRGFTATPAMALELIELYDVENLYASRAEGFMLAAARYCIWEDEKRTREYARLALDNWLMWELKGKANFELLEELVKEPKGSWCWALGARQQEELVEDWQVGLRTLRNCYADICARIMVLPEHDFMSAVHDKARNLVLEP</sequence>
<name>A0A9N9M070_9HELO</name>
<comment type="caution">
    <text evidence="4">The sequence shown here is derived from an EMBL/GenBank/DDBJ whole genome shotgun (WGS) entry which is preliminary data.</text>
</comment>
<dbReference type="Pfam" id="PF00856">
    <property type="entry name" value="SET"/>
    <property type="match status" value="1"/>
</dbReference>
<dbReference type="OrthoDB" id="1028014at2759"/>
<dbReference type="SUPFAM" id="SSF82199">
    <property type="entry name" value="SET domain"/>
    <property type="match status" value="1"/>
</dbReference>
<feature type="compositionally biased region" description="Polar residues" evidence="1">
    <location>
        <begin position="75"/>
        <end position="86"/>
    </location>
</feature>
<feature type="chain" id="PRO_5040319922" description="SET domain-containing protein" evidence="2">
    <location>
        <begin position="22"/>
        <end position="503"/>
    </location>
</feature>
<dbReference type="InterPro" id="IPR001214">
    <property type="entry name" value="SET_dom"/>
</dbReference>
<dbReference type="Proteomes" id="UP000701801">
    <property type="component" value="Unassembled WGS sequence"/>
</dbReference>
<dbReference type="Gene3D" id="2.170.270.10">
    <property type="entry name" value="SET domain"/>
    <property type="match status" value="1"/>
</dbReference>
<dbReference type="PANTHER" id="PTHR47332">
    <property type="entry name" value="SET DOMAIN-CONTAINING PROTEIN 5"/>
    <property type="match status" value="1"/>
</dbReference>